<feature type="transmembrane region" description="Helical" evidence="2">
    <location>
        <begin position="47"/>
        <end position="68"/>
    </location>
</feature>
<dbReference type="EMBL" id="FUYR01000004">
    <property type="protein sequence ID" value="SKB86621.1"/>
    <property type="molecule type" value="Genomic_DNA"/>
</dbReference>
<dbReference type="Proteomes" id="UP000189981">
    <property type="component" value="Unassembled WGS sequence"/>
</dbReference>
<name>A0A1T5ERR2_9SPHI</name>
<feature type="compositionally biased region" description="Polar residues" evidence="1">
    <location>
        <begin position="184"/>
        <end position="204"/>
    </location>
</feature>
<feature type="region of interest" description="Disordered" evidence="1">
    <location>
        <begin position="87"/>
        <end position="116"/>
    </location>
</feature>
<gene>
    <name evidence="3" type="ORF">SAMN05661099_3165</name>
</gene>
<evidence type="ECO:0000256" key="1">
    <source>
        <dbReference type="SAM" id="MobiDB-lite"/>
    </source>
</evidence>
<feature type="compositionally biased region" description="Polar residues" evidence="1">
    <location>
        <begin position="91"/>
        <end position="111"/>
    </location>
</feature>
<reference evidence="4" key="1">
    <citation type="submission" date="2017-02" db="EMBL/GenBank/DDBJ databases">
        <authorList>
            <person name="Varghese N."/>
            <person name="Submissions S."/>
        </authorList>
    </citation>
    <scope>NUCLEOTIDE SEQUENCE [LARGE SCALE GENOMIC DNA]</scope>
    <source>
        <strain evidence="4">DSM 22385</strain>
    </source>
</reference>
<evidence type="ECO:0000313" key="4">
    <source>
        <dbReference type="Proteomes" id="UP000189981"/>
    </source>
</evidence>
<proteinExistence type="predicted"/>
<feature type="region of interest" description="Disordered" evidence="1">
    <location>
        <begin position="1"/>
        <end position="20"/>
    </location>
</feature>
<dbReference type="RefSeq" id="WP_079703672.1">
    <property type="nucleotide sequence ID" value="NZ_FUYR01000004.1"/>
</dbReference>
<keyword evidence="2" id="KW-1133">Transmembrane helix</keyword>
<feature type="region of interest" description="Disordered" evidence="1">
    <location>
        <begin position="184"/>
        <end position="212"/>
    </location>
</feature>
<organism evidence="3 4">
    <name type="scientific">Daejeonella lutea</name>
    <dbReference type="NCBI Taxonomy" id="572036"/>
    <lineage>
        <taxon>Bacteria</taxon>
        <taxon>Pseudomonadati</taxon>
        <taxon>Bacteroidota</taxon>
        <taxon>Sphingobacteriia</taxon>
        <taxon>Sphingobacteriales</taxon>
        <taxon>Sphingobacteriaceae</taxon>
        <taxon>Daejeonella</taxon>
    </lineage>
</organism>
<evidence type="ECO:0000256" key="2">
    <source>
        <dbReference type="SAM" id="Phobius"/>
    </source>
</evidence>
<evidence type="ECO:0000313" key="3">
    <source>
        <dbReference type="EMBL" id="SKB86621.1"/>
    </source>
</evidence>
<keyword evidence="2" id="KW-0472">Membrane</keyword>
<feature type="compositionally biased region" description="Polar residues" evidence="1">
    <location>
        <begin position="1"/>
        <end position="18"/>
    </location>
</feature>
<dbReference type="AlphaFoldDB" id="A0A1T5ERR2"/>
<keyword evidence="4" id="KW-1185">Reference proteome</keyword>
<accession>A0A1T5ERR2</accession>
<protein>
    <recommendedName>
        <fullName evidence="5">Outer membrane protein beta-barrel domain-containing protein</fullName>
    </recommendedName>
</protein>
<dbReference type="OrthoDB" id="1523584at2"/>
<dbReference type="STRING" id="572036.SAMN05661099_3165"/>
<keyword evidence="2" id="KW-0812">Transmembrane</keyword>
<sequence>MNNTNQNHTDNFFRQALNSPPEFKASEKNWNEMERLLRKGSKRKTAAWIYPLSGIAAALLIFLSLWLAPTMNDKEISEPQSVKNVGKNAGKITNSTVNSADPTNTEASSKPITDITDPSKETLAEFKNTKTQNSANSLDLGTSQKLGIAKFTLRNNLPPASRLLHPHEIAAEFAGINPSITSTVSSQSATEISKPSDGLTNGPENSEKPVFRPTSFPTGRWALSLALSPDVNSVKGIEKGDLGLSMGIGVSYRLGKRMSAGTGIYYSKKLYSADKMSYKTIEKPFATWTSYSRQIDADCRVLDIPLNINLMVSSKAVNKIYATAGMSSYIMLSEKYDFIYNAPSPAFPTGRREYTIRNENKHLLSVVNLGLALEHPLSNQVSLVIQPYAKLPLTGIGQGETDLKSFGVGFKLNYSIKKP</sequence>
<evidence type="ECO:0008006" key="5">
    <source>
        <dbReference type="Google" id="ProtNLM"/>
    </source>
</evidence>